<evidence type="ECO:0000313" key="3">
    <source>
        <dbReference type="Proteomes" id="UP000499080"/>
    </source>
</evidence>
<name>A0A4Y2ELA6_ARAVE</name>
<accession>A0A4Y2ELA6</accession>
<keyword evidence="3" id="KW-1185">Reference proteome</keyword>
<evidence type="ECO:0000256" key="1">
    <source>
        <dbReference type="SAM" id="MobiDB-lite"/>
    </source>
</evidence>
<proteinExistence type="predicted"/>
<comment type="caution">
    <text evidence="2">The sequence shown here is derived from an EMBL/GenBank/DDBJ whole genome shotgun (WGS) entry which is preliminary data.</text>
</comment>
<dbReference type="EMBL" id="BGPR01000651">
    <property type="protein sequence ID" value="GBM30053.1"/>
    <property type="molecule type" value="Genomic_DNA"/>
</dbReference>
<dbReference type="Proteomes" id="UP000499080">
    <property type="component" value="Unassembled WGS sequence"/>
</dbReference>
<feature type="compositionally biased region" description="Basic and acidic residues" evidence="1">
    <location>
        <begin position="1"/>
        <end position="26"/>
    </location>
</feature>
<evidence type="ECO:0000313" key="2">
    <source>
        <dbReference type="EMBL" id="GBM30053.1"/>
    </source>
</evidence>
<gene>
    <name evidence="2" type="ORF">AVEN_88269_1</name>
</gene>
<dbReference type="AlphaFoldDB" id="A0A4Y2ELA6"/>
<sequence length="90" mass="10690">MLFESDNGHLDTEYEYKDTKDEEKNTKGYTKKKERARILRLLNIPANEDEKNGQWISMDGTVGKKCTYMHHLEKQLLKAFSRKNQVQRNI</sequence>
<organism evidence="2 3">
    <name type="scientific">Araneus ventricosus</name>
    <name type="common">Orbweaver spider</name>
    <name type="synonym">Epeira ventricosa</name>
    <dbReference type="NCBI Taxonomy" id="182803"/>
    <lineage>
        <taxon>Eukaryota</taxon>
        <taxon>Metazoa</taxon>
        <taxon>Ecdysozoa</taxon>
        <taxon>Arthropoda</taxon>
        <taxon>Chelicerata</taxon>
        <taxon>Arachnida</taxon>
        <taxon>Araneae</taxon>
        <taxon>Araneomorphae</taxon>
        <taxon>Entelegynae</taxon>
        <taxon>Araneoidea</taxon>
        <taxon>Araneidae</taxon>
        <taxon>Araneus</taxon>
    </lineage>
</organism>
<reference evidence="2 3" key="1">
    <citation type="journal article" date="2019" name="Sci. Rep.">
        <title>Orb-weaving spider Araneus ventricosus genome elucidates the spidroin gene catalogue.</title>
        <authorList>
            <person name="Kono N."/>
            <person name="Nakamura H."/>
            <person name="Ohtoshi R."/>
            <person name="Moran D.A.P."/>
            <person name="Shinohara A."/>
            <person name="Yoshida Y."/>
            <person name="Fujiwara M."/>
            <person name="Mori M."/>
            <person name="Tomita M."/>
            <person name="Arakawa K."/>
        </authorList>
    </citation>
    <scope>NUCLEOTIDE SEQUENCE [LARGE SCALE GENOMIC DNA]</scope>
</reference>
<protein>
    <submittedName>
        <fullName evidence="2">Uncharacterized protein</fullName>
    </submittedName>
</protein>
<feature type="region of interest" description="Disordered" evidence="1">
    <location>
        <begin position="1"/>
        <end position="29"/>
    </location>
</feature>